<evidence type="ECO:0000256" key="1">
    <source>
        <dbReference type="SAM" id="Phobius"/>
    </source>
</evidence>
<evidence type="ECO:0000313" key="3">
    <source>
        <dbReference type="Proteomes" id="UP000094056"/>
    </source>
</evidence>
<organism evidence="2 3">
    <name type="scientific">Candidatus Scalindua rubra</name>
    <dbReference type="NCBI Taxonomy" id="1872076"/>
    <lineage>
        <taxon>Bacteria</taxon>
        <taxon>Pseudomonadati</taxon>
        <taxon>Planctomycetota</taxon>
        <taxon>Candidatus Brocadiia</taxon>
        <taxon>Candidatus Brocadiales</taxon>
        <taxon>Candidatus Scalinduaceae</taxon>
        <taxon>Candidatus Scalindua</taxon>
    </lineage>
</organism>
<dbReference type="PATRIC" id="fig|1872076.5.peg.2215"/>
<accession>A0A1E3XBL0</accession>
<reference evidence="2 3" key="1">
    <citation type="submission" date="2016-07" db="EMBL/GenBank/DDBJ databases">
        <title>Draft genome of Scalindua rubra, obtained from a brine-seawater interface in the Red Sea, sheds light on salt adaptation in anammox bacteria.</title>
        <authorList>
            <person name="Speth D.R."/>
            <person name="Lagkouvardos I."/>
            <person name="Wang Y."/>
            <person name="Qian P.-Y."/>
            <person name="Dutilh B.E."/>
            <person name="Jetten M.S."/>
        </authorList>
    </citation>
    <scope>NUCLEOTIDE SEQUENCE [LARGE SCALE GENOMIC DNA]</scope>
    <source>
        <strain evidence="2">BSI-1</strain>
    </source>
</reference>
<keyword evidence="1" id="KW-0472">Membrane</keyword>
<comment type="caution">
    <text evidence="2">The sequence shown here is derived from an EMBL/GenBank/DDBJ whole genome shotgun (WGS) entry which is preliminary data.</text>
</comment>
<evidence type="ECO:0000313" key="2">
    <source>
        <dbReference type="EMBL" id="ODS33006.1"/>
    </source>
</evidence>
<keyword evidence="1" id="KW-0812">Transmembrane</keyword>
<sequence length="256" mass="29440">MFKKDKESKEFFEVFKKPQEQQEIKYESETLQKEQKNPSVIPQIHLKSSKKTVDYEKNKEELGWIKDTRSEKMSQSGTKKTRKMFLNEVIIKQETLIFSALGAVFLSLACFFVGYKIGHNKSLNPEILQESIVQPKLGGEVKSIPQGKNIKAVDLSLKKTPIDMVKKEQNEKWTLRIISYSNTKKHLKKATNLAKAIKNMTGYNTFVAKRGKELFVCSGRFGSKDSNETRKALKEISNLEYEGKKQFASSYPIQIK</sequence>
<gene>
    <name evidence="2" type="ORF">SCARUB_01883</name>
</gene>
<dbReference type="EMBL" id="MAYW01000041">
    <property type="protein sequence ID" value="ODS33006.1"/>
    <property type="molecule type" value="Genomic_DNA"/>
</dbReference>
<protein>
    <submittedName>
        <fullName evidence="2">Uncharacterized protein</fullName>
    </submittedName>
</protein>
<dbReference type="Proteomes" id="UP000094056">
    <property type="component" value="Unassembled WGS sequence"/>
</dbReference>
<dbReference type="AlphaFoldDB" id="A0A1E3XBL0"/>
<keyword evidence="1" id="KW-1133">Transmembrane helix</keyword>
<feature type="transmembrane region" description="Helical" evidence="1">
    <location>
        <begin position="96"/>
        <end position="115"/>
    </location>
</feature>
<proteinExistence type="predicted"/>
<name>A0A1E3XBL0_9BACT</name>